<feature type="transmembrane region" description="Helical" evidence="1">
    <location>
        <begin position="228"/>
        <end position="255"/>
    </location>
</feature>
<dbReference type="RefSeq" id="NP_001359610.1">
    <property type="nucleotide sequence ID" value="NM_001373174.1"/>
</dbReference>
<dbReference type="CTD" id="188018"/>
<keyword evidence="1" id="KW-1133">Transmembrane helix</keyword>
<feature type="transmembrane region" description="Helical" evidence="1">
    <location>
        <begin position="129"/>
        <end position="148"/>
    </location>
</feature>
<organism evidence="2 3">
    <name type="scientific">Caenorhabditis elegans</name>
    <dbReference type="NCBI Taxonomy" id="6239"/>
    <lineage>
        <taxon>Eukaryota</taxon>
        <taxon>Metazoa</taxon>
        <taxon>Ecdysozoa</taxon>
        <taxon>Nematoda</taxon>
        <taxon>Chromadorea</taxon>
        <taxon>Rhabditida</taxon>
        <taxon>Rhabditina</taxon>
        <taxon>Rhabditomorpha</taxon>
        <taxon>Rhabditoidea</taxon>
        <taxon>Rhabditidae</taxon>
        <taxon>Peloderinae</taxon>
        <taxon>Caenorhabditis</taxon>
    </lineage>
</organism>
<keyword evidence="1" id="KW-0812">Transmembrane</keyword>
<sequence length="293" mass="33339">MDTPNFLSTSLHIMSCVEVPVHIFGAYCILCKTPITMKSVKWSMLNLHFWSVFLDLTISILVIPYILFPAVVGRSLGLLEFVKVPQKLQLYLIVSLFPTVGVSITTLLENRYYLMFARFRRWKYFRTPFLTSLYLASAFCFLPSYLMIPEQEAALAEVLEGIPELREYIKDFDFLVLSSDSYGFFLTLIILITLVTATSLTFAWLLHANIRDRAGNNASKRTVQLQQIFFRAILIQTSMPICVLILPCSYLAFSMFTGYFNQAANNLSFIITAFHGIFSTVVMIMKVANIVGS</sequence>
<dbReference type="OrthoDB" id="5853735at2759"/>
<dbReference type="eggNOG" id="ENOG502TGAA">
    <property type="taxonomic scope" value="Eukaryota"/>
</dbReference>
<evidence type="ECO:0000313" key="2">
    <source>
        <dbReference type="EMBL" id="CAB07279.2"/>
    </source>
</evidence>
<evidence type="ECO:0000313" key="4">
    <source>
        <dbReference type="WormBase" id="T03E6.5"/>
    </source>
</evidence>
<proteinExistence type="predicted"/>
<accession>O45738</accession>
<evidence type="ECO:0000313" key="3">
    <source>
        <dbReference type="Proteomes" id="UP000001940"/>
    </source>
</evidence>
<dbReference type="AlphaFoldDB" id="O45738"/>
<dbReference type="HOGENOM" id="CLU_042960_1_1_1"/>
<dbReference type="WormBase" id="T03E6.5">
    <property type="protein sequence ID" value="CE52974"/>
    <property type="gene ID" value="WBGene00005475"/>
    <property type="gene designation" value="srh-269"/>
</dbReference>
<keyword evidence="1" id="KW-0472">Membrane</keyword>
<dbReference type="PIR" id="T24391">
    <property type="entry name" value="T24391"/>
</dbReference>
<feature type="transmembrane region" description="Helical" evidence="1">
    <location>
        <begin position="267"/>
        <end position="288"/>
    </location>
</feature>
<evidence type="ECO:0000256" key="1">
    <source>
        <dbReference type="SAM" id="Phobius"/>
    </source>
</evidence>
<dbReference type="InterPro" id="IPR053220">
    <property type="entry name" value="Nematode_rcpt-like_serp_H"/>
</dbReference>
<dbReference type="GeneID" id="188018"/>
<dbReference type="Proteomes" id="UP000001940">
    <property type="component" value="Chromosome V"/>
</dbReference>
<dbReference type="AGR" id="WB:WBGene00005475"/>
<dbReference type="PANTHER" id="PTHR22941:SF300">
    <property type="entry name" value="SERPENTINE RECEPTOR, CLASS H"/>
    <property type="match status" value="1"/>
</dbReference>
<feature type="transmembrane region" description="Helical" evidence="1">
    <location>
        <begin position="47"/>
        <end position="68"/>
    </location>
</feature>
<dbReference type="PANTHER" id="PTHR22941">
    <property type="entry name" value="SERPENTINE RECEPTOR"/>
    <property type="match status" value="1"/>
</dbReference>
<feature type="transmembrane region" description="Helical" evidence="1">
    <location>
        <begin position="88"/>
        <end position="108"/>
    </location>
</feature>
<keyword evidence="3" id="KW-1185">Reference proteome</keyword>
<keyword evidence="2" id="KW-0675">Receptor</keyword>
<dbReference type="FunCoup" id="O45738">
    <property type="interactions" value="1"/>
</dbReference>
<dbReference type="UCSC" id="T03E6.5">
    <property type="organism name" value="c. elegans"/>
</dbReference>
<dbReference type="EMBL" id="BX284605">
    <property type="protein sequence ID" value="CAB07279.2"/>
    <property type="molecule type" value="Genomic_DNA"/>
</dbReference>
<dbReference type="InParanoid" id="O45738"/>
<feature type="transmembrane region" description="Helical" evidence="1">
    <location>
        <begin position="182"/>
        <end position="207"/>
    </location>
</feature>
<feature type="transmembrane region" description="Helical" evidence="1">
    <location>
        <begin position="12"/>
        <end position="35"/>
    </location>
</feature>
<protein>
    <submittedName>
        <fullName evidence="2">Serpentine Receptor, class H</fullName>
    </submittedName>
</protein>
<gene>
    <name evidence="2 4" type="primary">srh-269</name>
    <name evidence="2" type="ORF">CELE_T03E6.5</name>
    <name evidence="4" type="ORF">T03E6.5</name>
</gene>
<dbReference type="PaxDb" id="6239-T03E6.5"/>
<dbReference type="InterPro" id="IPR019422">
    <property type="entry name" value="7TM_GPCR_serpentine_rcpt_Srh"/>
</dbReference>
<dbReference type="Pfam" id="PF10318">
    <property type="entry name" value="7TM_GPCR_Srh"/>
    <property type="match status" value="1"/>
</dbReference>
<dbReference type="KEGG" id="cel:CELE_T03E6.5"/>
<dbReference type="PhylomeDB" id="O45738"/>
<reference evidence="2 3" key="1">
    <citation type="journal article" date="1998" name="Science">
        <title>Genome sequence of the nematode C. elegans: a platform for investigating biology.</title>
        <authorList>
            <consortium name="The C. elegans sequencing consortium"/>
            <person name="Sulson J.E."/>
            <person name="Waterston R."/>
        </authorList>
    </citation>
    <scope>NUCLEOTIDE SEQUENCE [LARGE SCALE GENOMIC DNA]</scope>
    <source>
        <strain evidence="2 3">Bristol N2</strain>
    </source>
</reference>
<name>O45738_CAEEL</name>